<dbReference type="Gene3D" id="3.20.20.370">
    <property type="entry name" value="Glycoside hydrolase/deacetylase"/>
    <property type="match status" value="1"/>
</dbReference>
<evidence type="ECO:0000313" key="2">
    <source>
        <dbReference type="Proteomes" id="UP000184171"/>
    </source>
</evidence>
<dbReference type="STRING" id="1122189.SAMN02745165_00112"/>
<evidence type="ECO:0008006" key="3">
    <source>
        <dbReference type="Google" id="ProtNLM"/>
    </source>
</evidence>
<accession>A0A1M6BCM0</accession>
<name>A0A1M6BCM0_MALRU</name>
<dbReference type="AlphaFoldDB" id="A0A1M6BCM0"/>
<dbReference type="InterPro" id="IPR006837">
    <property type="entry name" value="Divergent_DAC"/>
</dbReference>
<dbReference type="Pfam" id="PF04748">
    <property type="entry name" value="Polysacc_deac_2"/>
    <property type="match status" value="1"/>
</dbReference>
<sequence>MLQSQKVRVALATVFLLSFVGLCLVLLVALRTAFLPEYVPVRQVEVERPQVQSIVGYSQVYQLVDDELLNGPESQGWQKLPGEGRMQRLKMFGDFPKQARLLDLAARINETGAPAHLDLLPRKGYVRLYWNKQLRLELRYRVPLAVTSSRPRVAIIMDDMGRSLKTFEQLLALDLMVTPAILPESRKATEAALMLQNIGREYMIHLPMQPSNYPRVSPGPNALLLGQSEMETRRLLRRYMEKVPGAAGGNNHMGSGYTQNRHAMRVVLDELQQGGQFFIDSKTIGSSVAYDEARRMHVPTATRQIFLDNSEDVSYIRQQIRRMVKMSDDRGEVVAICHPYPETLLAFQQELPWLKQQQIDFVPASMLAKVY</sequence>
<proteinExistence type="predicted"/>
<dbReference type="EMBL" id="FQZT01000001">
    <property type="protein sequence ID" value="SHI46193.1"/>
    <property type="molecule type" value="Genomic_DNA"/>
</dbReference>
<dbReference type="RefSeq" id="WP_139249261.1">
    <property type="nucleotide sequence ID" value="NZ_FQZT01000001.1"/>
</dbReference>
<dbReference type="PANTHER" id="PTHR30105:SF2">
    <property type="entry name" value="DIVERGENT POLYSACCHARIDE DEACETYLASE SUPERFAMILY"/>
    <property type="match status" value="1"/>
</dbReference>
<dbReference type="OrthoDB" id="9784811at2"/>
<dbReference type="InterPro" id="IPR011330">
    <property type="entry name" value="Glyco_hydro/deAcase_b/a-brl"/>
</dbReference>
<protein>
    <recommendedName>
        <fullName evidence="3">Divergent polysaccharide deacetylase</fullName>
    </recommendedName>
</protein>
<dbReference type="CDD" id="cd10936">
    <property type="entry name" value="CE4_DAC2"/>
    <property type="match status" value="1"/>
</dbReference>
<organism evidence="1 2">
    <name type="scientific">Malonomonas rubra DSM 5091</name>
    <dbReference type="NCBI Taxonomy" id="1122189"/>
    <lineage>
        <taxon>Bacteria</taxon>
        <taxon>Pseudomonadati</taxon>
        <taxon>Thermodesulfobacteriota</taxon>
        <taxon>Desulfuromonadia</taxon>
        <taxon>Desulfuromonadales</taxon>
        <taxon>Geopsychrobacteraceae</taxon>
        <taxon>Malonomonas</taxon>
    </lineage>
</organism>
<evidence type="ECO:0000313" key="1">
    <source>
        <dbReference type="EMBL" id="SHI46193.1"/>
    </source>
</evidence>
<dbReference type="PANTHER" id="PTHR30105">
    <property type="entry name" value="UNCHARACTERIZED YIBQ-RELATED"/>
    <property type="match status" value="1"/>
</dbReference>
<gene>
    <name evidence="1" type="ORF">SAMN02745165_00112</name>
</gene>
<reference evidence="1 2" key="1">
    <citation type="submission" date="2016-11" db="EMBL/GenBank/DDBJ databases">
        <authorList>
            <person name="Jaros S."/>
            <person name="Januszkiewicz K."/>
            <person name="Wedrychowicz H."/>
        </authorList>
    </citation>
    <scope>NUCLEOTIDE SEQUENCE [LARGE SCALE GENOMIC DNA]</scope>
    <source>
        <strain evidence="1 2">DSM 5091</strain>
    </source>
</reference>
<keyword evidence="2" id="KW-1185">Reference proteome</keyword>
<dbReference type="SUPFAM" id="SSF88713">
    <property type="entry name" value="Glycoside hydrolase/deacetylase"/>
    <property type="match status" value="1"/>
</dbReference>
<dbReference type="GO" id="GO:0005975">
    <property type="term" value="P:carbohydrate metabolic process"/>
    <property type="evidence" value="ECO:0007669"/>
    <property type="project" value="InterPro"/>
</dbReference>
<dbReference type="Proteomes" id="UP000184171">
    <property type="component" value="Unassembled WGS sequence"/>
</dbReference>